<comment type="subcellular location">
    <subcellularLocation>
        <location evidence="1 3">Cytoplasm</location>
    </subcellularLocation>
</comment>
<protein>
    <submittedName>
        <fullName evidence="5">Cold-shock protein</fullName>
    </submittedName>
</protein>
<dbReference type="InterPro" id="IPR012156">
    <property type="entry name" value="Cold_shock_CspA"/>
</dbReference>
<dbReference type="InterPro" id="IPR012340">
    <property type="entry name" value="NA-bd_OB-fold"/>
</dbReference>
<evidence type="ECO:0000256" key="3">
    <source>
        <dbReference type="RuleBase" id="RU000408"/>
    </source>
</evidence>
<dbReference type="GO" id="GO:0005829">
    <property type="term" value="C:cytosol"/>
    <property type="evidence" value="ECO:0007669"/>
    <property type="project" value="UniProtKB-ARBA"/>
</dbReference>
<name>A0AA37Q261_9BACT</name>
<keyword evidence="2" id="KW-0963">Cytoplasm</keyword>
<dbReference type="PANTHER" id="PTHR11544">
    <property type="entry name" value="COLD SHOCK DOMAIN CONTAINING PROTEINS"/>
    <property type="match status" value="1"/>
</dbReference>
<dbReference type="SUPFAM" id="SSF50249">
    <property type="entry name" value="Nucleic acid-binding proteins"/>
    <property type="match status" value="1"/>
</dbReference>
<dbReference type="InterPro" id="IPR050181">
    <property type="entry name" value="Cold_shock_domain"/>
</dbReference>
<dbReference type="InterPro" id="IPR019844">
    <property type="entry name" value="CSD_CS"/>
</dbReference>
<dbReference type="GO" id="GO:0003676">
    <property type="term" value="F:nucleic acid binding"/>
    <property type="evidence" value="ECO:0007669"/>
    <property type="project" value="InterPro"/>
</dbReference>
<dbReference type="Gene3D" id="6.20.370.130">
    <property type="match status" value="1"/>
</dbReference>
<reference evidence="5" key="1">
    <citation type="submission" date="2022-08" db="EMBL/GenBank/DDBJ databases">
        <title>Draft genome sequencing of Roseisolibacter agri AW1220.</title>
        <authorList>
            <person name="Tobiishi Y."/>
            <person name="Tonouchi A."/>
        </authorList>
    </citation>
    <scope>NUCLEOTIDE SEQUENCE</scope>
    <source>
        <strain evidence="5">AW1220</strain>
    </source>
</reference>
<evidence type="ECO:0000259" key="4">
    <source>
        <dbReference type="PROSITE" id="PS51857"/>
    </source>
</evidence>
<dbReference type="SMART" id="SM00357">
    <property type="entry name" value="CSP"/>
    <property type="match status" value="1"/>
</dbReference>
<evidence type="ECO:0000313" key="6">
    <source>
        <dbReference type="Proteomes" id="UP001161325"/>
    </source>
</evidence>
<evidence type="ECO:0000256" key="2">
    <source>
        <dbReference type="ARBA" id="ARBA00022490"/>
    </source>
</evidence>
<dbReference type="Gene3D" id="2.40.50.140">
    <property type="entry name" value="Nucleic acid-binding proteins"/>
    <property type="match status" value="1"/>
</dbReference>
<keyword evidence="6" id="KW-1185">Reference proteome</keyword>
<sequence length="69" mass="7460">MARLTGTVKWFNDAKGFGFIAREGGPDVFVHFSAIQSQGFKSLQEGDQVEFEIVQGQKGPQASNVTKAA</sequence>
<dbReference type="RefSeq" id="WP_284349664.1">
    <property type="nucleotide sequence ID" value="NZ_BRXS01000002.1"/>
</dbReference>
<dbReference type="Pfam" id="PF00313">
    <property type="entry name" value="CSD"/>
    <property type="match status" value="1"/>
</dbReference>
<evidence type="ECO:0000256" key="1">
    <source>
        <dbReference type="ARBA" id="ARBA00004496"/>
    </source>
</evidence>
<dbReference type="InterPro" id="IPR011129">
    <property type="entry name" value="CSD"/>
</dbReference>
<dbReference type="FunFam" id="2.40.50.140:FF:000006">
    <property type="entry name" value="Cold shock protein CspC"/>
    <property type="match status" value="1"/>
</dbReference>
<comment type="caution">
    <text evidence="5">The sequence shown here is derived from an EMBL/GenBank/DDBJ whole genome shotgun (WGS) entry which is preliminary data.</text>
</comment>
<dbReference type="CDD" id="cd04458">
    <property type="entry name" value="CSP_CDS"/>
    <property type="match status" value="1"/>
</dbReference>
<dbReference type="EMBL" id="BRXS01000002">
    <property type="protein sequence ID" value="GLC25220.1"/>
    <property type="molecule type" value="Genomic_DNA"/>
</dbReference>
<dbReference type="PROSITE" id="PS00352">
    <property type="entry name" value="CSD_1"/>
    <property type="match status" value="1"/>
</dbReference>
<accession>A0AA37Q261</accession>
<dbReference type="PIRSF" id="PIRSF002599">
    <property type="entry name" value="Cold_shock_A"/>
    <property type="match status" value="1"/>
</dbReference>
<dbReference type="PRINTS" id="PR00050">
    <property type="entry name" value="COLDSHOCK"/>
</dbReference>
<gene>
    <name evidence="5" type="ORF">rosag_17330</name>
</gene>
<dbReference type="InterPro" id="IPR002059">
    <property type="entry name" value="CSP_DNA-bd"/>
</dbReference>
<dbReference type="Proteomes" id="UP001161325">
    <property type="component" value="Unassembled WGS sequence"/>
</dbReference>
<dbReference type="PROSITE" id="PS51857">
    <property type="entry name" value="CSD_2"/>
    <property type="match status" value="1"/>
</dbReference>
<dbReference type="AlphaFoldDB" id="A0AA37Q261"/>
<organism evidence="5 6">
    <name type="scientific">Roseisolibacter agri</name>
    <dbReference type="NCBI Taxonomy" id="2014610"/>
    <lineage>
        <taxon>Bacteria</taxon>
        <taxon>Pseudomonadati</taxon>
        <taxon>Gemmatimonadota</taxon>
        <taxon>Gemmatimonadia</taxon>
        <taxon>Gemmatimonadales</taxon>
        <taxon>Gemmatimonadaceae</taxon>
        <taxon>Roseisolibacter</taxon>
    </lineage>
</organism>
<evidence type="ECO:0000313" key="5">
    <source>
        <dbReference type="EMBL" id="GLC25220.1"/>
    </source>
</evidence>
<feature type="domain" description="CSD" evidence="4">
    <location>
        <begin position="3"/>
        <end position="67"/>
    </location>
</feature>
<proteinExistence type="predicted"/>